<organism evidence="1 2">
    <name type="scientific">Vreelandella malpeensis</name>
    <dbReference type="NCBI Taxonomy" id="1172368"/>
    <lineage>
        <taxon>Bacteria</taxon>
        <taxon>Pseudomonadati</taxon>
        <taxon>Pseudomonadota</taxon>
        <taxon>Gammaproteobacteria</taxon>
        <taxon>Oceanospirillales</taxon>
        <taxon>Halomonadaceae</taxon>
        <taxon>Vreelandella</taxon>
    </lineage>
</organism>
<protein>
    <submittedName>
        <fullName evidence="1">DUF3750 domain-containing protein</fullName>
    </submittedName>
</protein>
<evidence type="ECO:0000313" key="2">
    <source>
        <dbReference type="Proteomes" id="UP001319882"/>
    </source>
</evidence>
<sequence>MKTLLLWLSSVLFLLMLLLAGPVWLLLSQQVDFRGNWSTASRDSAELAPQPEAYAPAVVQVYAARAFSWRGAFGVHIWIATKAPGAEAYRLHQVLSWRRPTVVSASDTPDRAWFGNAPALLADYRGEAAARLIPQVDEAARRYPQADHYRLWPGPNSNSFIAWMVREIDGLDVALPVTAVGKDYLFGDYWAPVPSGTGVQFSLGGVFGVMAALEEGIELNLLGLSVGIDVLRPALKLPGIGRVGMARPVIVRE</sequence>
<comment type="caution">
    <text evidence="1">The sequence shown here is derived from an EMBL/GenBank/DDBJ whole genome shotgun (WGS) entry which is preliminary data.</text>
</comment>
<gene>
    <name evidence="1" type="ORF">GEV37_12965</name>
</gene>
<keyword evidence="2" id="KW-1185">Reference proteome</keyword>
<name>A0ABS8DV03_9GAMM</name>
<dbReference type="RefSeq" id="WP_227390687.1">
    <property type="nucleotide sequence ID" value="NZ_JBHSCJ010000002.1"/>
</dbReference>
<proteinExistence type="predicted"/>
<evidence type="ECO:0000313" key="1">
    <source>
        <dbReference type="EMBL" id="MCB8890024.1"/>
    </source>
</evidence>
<dbReference type="Pfam" id="PF12570">
    <property type="entry name" value="DUF3750"/>
    <property type="match status" value="1"/>
</dbReference>
<dbReference type="Proteomes" id="UP001319882">
    <property type="component" value="Unassembled WGS sequence"/>
</dbReference>
<accession>A0ABS8DV03</accession>
<dbReference type="InterPro" id="IPR022224">
    <property type="entry name" value="DUF3750"/>
</dbReference>
<dbReference type="EMBL" id="WHVL01000005">
    <property type="protein sequence ID" value="MCB8890024.1"/>
    <property type="molecule type" value="Genomic_DNA"/>
</dbReference>
<reference evidence="1 2" key="1">
    <citation type="journal article" date="2021" name="Sci. Rep.">
        <title>Genome analysis of a halophilic bacterium Halomonas malpeensis YU-PRIM-29(T) reveals its exopolysaccharide and pigment producing capabilities.</title>
        <authorList>
            <person name="Athmika"/>
            <person name="Ghate S.D."/>
            <person name="Arun A.B."/>
            <person name="Rao S.S."/>
            <person name="Kumar S.T.A."/>
            <person name="Kandiyil M.K."/>
            <person name="Saptami K."/>
            <person name="Rekha P.D."/>
        </authorList>
    </citation>
    <scope>NUCLEOTIDE SEQUENCE [LARGE SCALE GENOMIC DNA]</scope>
    <source>
        <strain evidence="2">prim 29</strain>
    </source>
</reference>